<keyword evidence="5" id="KW-0963">Cytoplasm</keyword>
<dbReference type="EC" id="2.7.1.24" evidence="5 6"/>
<comment type="function">
    <text evidence="5">Catalyzes the phosphorylation of the 3'-hydroxyl group of dephosphocoenzyme A to form coenzyme A.</text>
</comment>
<dbReference type="RefSeq" id="WP_127737075.1">
    <property type="nucleotide sequence ID" value="NZ_CAJCKN010000009.1"/>
</dbReference>
<name>A0A3S2W573_9BACI</name>
<gene>
    <name evidence="5" type="primary">coaE</name>
    <name evidence="7" type="ORF">EM808_05565</name>
</gene>
<reference evidence="7 8" key="1">
    <citation type="submission" date="2019-01" db="EMBL/GenBank/DDBJ databases">
        <title>Bacillus sp. M5HDSG1-1, whole genome shotgun sequence.</title>
        <authorList>
            <person name="Tuo L."/>
        </authorList>
    </citation>
    <scope>NUCLEOTIDE SEQUENCE [LARGE SCALE GENOMIC DNA]</scope>
    <source>
        <strain evidence="7 8">M5HDSG1-1</strain>
    </source>
</reference>
<evidence type="ECO:0000256" key="2">
    <source>
        <dbReference type="ARBA" id="ARBA00022741"/>
    </source>
</evidence>
<dbReference type="CDD" id="cd02022">
    <property type="entry name" value="DPCK"/>
    <property type="match status" value="1"/>
</dbReference>
<comment type="caution">
    <text evidence="7">The sequence shown here is derived from an EMBL/GenBank/DDBJ whole genome shotgun (WGS) entry which is preliminary data.</text>
</comment>
<dbReference type="FunFam" id="3.40.50.300:FF:000485">
    <property type="entry name" value="Dephospho-CoA kinase CAB5"/>
    <property type="match status" value="1"/>
</dbReference>
<keyword evidence="5 7" id="KW-0808">Transferase</keyword>
<dbReference type="Proteomes" id="UP000288024">
    <property type="component" value="Unassembled WGS sequence"/>
</dbReference>
<dbReference type="PROSITE" id="PS51219">
    <property type="entry name" value="DPCK"/>
    <property type="match status" value="1"/>
</dbReference>
<feature type="binding site" evidence="5">
    <location>
        <begin position="12"/>
        <end position="17"/>
    </location>
    <ligand>
        <name>ATP</name>
        <dbReference type="ChEBI" id="CHEBI:30616"/>
    </ligand>
</feature>
<accession>A0A3S2W573</accession>
<dbReference type="GO" id="GO:0005737">
    <property type="term" value="C:cytoplasm"/>
    <property type="evidence" value="ECO:0007669"/>
    <property type="project" value="UniProtKB-SubCell"/>
</dbReference>
<dbReference type="UniPathway" id="UPA00241">
    <property type="reaction ID" value="UER00356"/>
</dbReference>
<evidence type="ECO:0000313" key="7">
    <source>
        <dbReference type="EMBL" id="RVT64979.1"/>
    </source>
</evidence>
<dbReference type="Pfam" id="PF01121">
    <property type="entry name" value="CoaE"/>
    <property type="match status" value="1"/>
</dbReference>
<keyword evidence="8" id="KW-1185">Reference proteome</keyword>
<evidence type="ECO:0000313" key="8">
    <source>
        <dbReference type="Proteomes" id="UP000288024"/>
    </source>
</evidence>
<dbReference type="EMBL" id="RZTZ01000002">
    <property type="protein sequence ID" value="RVT64979.1"/>
    <property type="molecule type" value="Genomic_DNA"/>
</dbReference>
<dbReference type="InterPro" id="IPR001977">
    <property type="entry name" value="Depp_CoAkinase"/>
</dbReference>
<proteinExistence type="inferred from homology"/>
<evidence type="ECO:0000256" key="1">
    <source>
        <dbReference type="ARBA" id="ARBA00009018"/>
    </source>
</evidence>
<dbReference type="HAMAP" id="MF_00376">
    <property type="entry name" value="Dephospho_CoA_kinase"/>
    <property type="match status" value="1"/>
</dbReference>
<dbReference type="Gene3D" id="3.40.50.300">
    <property type="entry name" value="P-loop containing nucleotide triphosphate hydrolases"/>
    <property type="match status" value="1"/>
</dbReference>
<dbReference type="SUPFAM" id="SSF52540">
    <property type="entry name" value="P-loop containing nucleoside triphosphate hydrolases"/>
    <property type="match status" value="1"/>
</dbReference>
<comment type="pathway">
    <text evidence="5">Cofactor biosynthesis; coenzyme A biosynthesis; CoA from (R)-pantothenate: step 5/5.</text>
</comment>
<keyword evidence="5 7" id="KW-0418">Kinase</keyword>
<keyword evidence="3 5" id="KW-0067">ATP-binding</keyword>
<evidence type="ECO:0000256" key="5">
    <source>
        <dbReference type="HAMAP-Rule" id="MF_00376"/>
    </source>
</evidence>
<dbReference type="AlphaFoldDB" id="A0A3S2W573"/>
<dbReference type="InterPro" id="IPR027417">
    <property type="entry name" value="P-loop_NTPase"/>
</dbReference>
<comment type="catalytic activity">
    <reaction evidence="5">
        <text>3'-dephospho-CoA + ATP = ADP + CoA + H(+)</text>
        <dbReference type="Rhea" id="RHEA:18245"/>
        <dbReference type="ChEBI" id="CHEBI:15378"/>
        <dbReference type="ChEBI" id="CHEBI:30616"/>
        <dbReference type="ChEBI" id="CHEBI:57287"/>
        <dbReference type="ChEBI" id="CHEBI:57328"/>
        <dbReference type="ChEBI" id="CHEBI:456216"/>
        <dbReference type="EC" id="2.7.1.24"/>
    </reaction>
</comment>
<dbReference type="PANTHER" id="PTHR10695">
    <property type="entry name" value="DEPHOSPHO-COA KINASE-RELATED"/>
    <property type="match status" value="1"/>
</dbReference>
<organism evidence="7 8">
    <name type="scientific">Niallia taxi</name>
    <dbReference type="NCBI Taxonomy" id="2499688"/>
    <lineage>
        <taxon>Bacteria</taxon>
        <taxon>Bacillati</taxon>
        <taxon>Bacillota</taxon>
        <taxon>Bacilli</taxon>
        <taxon>Bacillales</taxon>
        <taxon>Bacillaceae</taxon>
        <taxon>Niallia</taxon>
    </lineage>
</organism>
<evidence type="ECO:0000256" key="3">
    <source>
        <dbReference type="ARBA" id="ARBA00022840"/>
    </source>
</evidence>
<dbReference type="PANTHER" id="PTHR10695:SF46">
    <property type="entry name" value="BIFUNCTIONAL COENZYME A SYNTHASE-RELATED"/>
    <property type="match status" value="1"/>
</dbReference>
<protein>
    <recommendedName>
        <fullName evidence="5 6">Dephospho-CoA kinase</fullName>
        <ecNumber evidence="5 6">2.7.1.24</ecNumber>
    </recommendedName>
    <alternativeName>
        <fullName evidence="5">Dephosphocoenzyme A kinase</fullName>
    </alternativeName>
</protein>
<comment type="subcellular location">
    <subcellularLocation>
        <location evidence="5">Cytoplasm</location>
    </subcellularLocation>
</comment>
<sequence>MTLIIGLTGGIASGKSTISNYLRSLSLPIIDADVEARLAVEKGEPGYSKIVEHFGTKILLEDGSLNRAKLGEIVFRDEKQRAVLNGIVHPEVRNRMNKKQNEAIAEGHMAVILDIPLLFENKLDSTVDKTILVYVDTETQISRLIDRNKLSFEQAKLRIEAQMPLQEKKALADRIIDNNGTVENSQDQALKILQDWKVI</sequence>
<dbReference type="GO" id="GO:0015937">
    <property type="term" value="P:coenzyme A biosynthetic process"/>
    <property type="evidence" value="ECO:0007669"/>
    <property type="project" value="UniProtKB-UniRule"/>
</dbReference>
<keyword evidence="4 5" id="KW-0173">Coenzyme A biosynthesis</keyword>
<keyword evidence="2 5" id="KW-0547">Nucleotide-binding</keyword>
<dbReference type="NCBIfam" id="TIGR00152">
    <property type="entry name" value="dephospho-CoA kinase"/>
    <property type="match status" value="1"/>
</dbReference>
<evidence type="ECO:0000256" key="6">
    <source>
        <dbReference type="NCBIfam" id="TIGR00152"/>
    </source>
</evidence>
<comment type="similarity">
    <text evidence="1 5">Belongs to the CoaE family.</text>
</comment>
<dbReference type="GO" id="GO:0005524">
    <property type="term" value="F:ATP binding"/>
    <property type="evidence" value="ECO:0007669"/>
    <property type="project" value="UniProtKB-UniRule"/>
</dbReference>
<dbReference type="GO" id="GO:0004140">
    <property type="term" value="F:dephospho-CoA kinase activity"/>
    <property type="evidence" value="ECO:0007669"/>
    <property type="project" value="UniProtKB-UniRule"/>
</dbReference>
<evidence type="ECO:0000256" key="4">
    <source>
        <dbReference type="ARBA" id="ARBA00022993"/>
    </source>
</evidence>